<keyword evidence="1" id="KW-0175">Coiled coil</keyword>
<evidence type="ECO:0000259" key="2">
    <source>
        <dbReference type="Pfam" id="PF13175"/>
    </source>
</evidence>
<gene>
    <name evidence="4" type="ORF">MTAB308_5474</name>
</gene>
<dbReference type="Pfam" id="PF13175">
    <property type="entry name" value="AAA_15"/>
    <property type="match status" value="1"/>
</dbReference>
<dbReference type="InterPro" id="IPR051396">
    <property type="entry name" value="Bact_Antivir_Def_Nuclease"/>
</dbReference>
<name>A0A2U3NK79_9MYCO</name>
<accession>A0A2U3NK79</accession>
<organism evidence="4 5">
    <name type="scientific">Mycobacterium terramassiliense</name>
    <dbReference type="NCBI Taxonomy" id="1841859"/>
    <lineage>
        <taxon>Bacteria</taxon>
        <taxon>Bacillati</taxon>
        <taxon>Actinomycetota</taxon>
        <taxon>Actinomycetes</taxon>
        <taxon>Mycobacteriales</taxon>
        <taxon>Mycobacteriaceae</taxon>
        <taxon>Mycobacterium</taxon>
    </lineage>
</organism>
<dbReference type="PANTHER" id="PTHR43581">
    <property type="entry name" value="ATP/GTP PHOSPHATASE"/>
    <property type="match status" value="1"/>
</dbReference>
<proteinExistence type="predicted"/>
<dbReference type="AlphaFoldDB" id="A0A2U3NK79"/>
<reference evidence="4 5" key="1">
    <citation type="submission" date="2017-01" db="EMBL/GenBank/DDBJ databases">
        <authorList>
            <consortium name="Urmite Genomes"/>
        </authorList>
    </citation>
    <scope>NUCLEOTIDE SEQUENCE [LARGE SCALE GENOMIC DNA]</scope>
    <source>
        <strain evidence="4 5">AB308</strain>
    </source>
</reference>
<dbReference type="OrthoDB" id="3237462at2"/>
<evidence type="ECO:0000259" key="3">
    <source>
        <dbReference type="Pfam" id="PF20469"/>
    </source>
</evidence>
<feature type="domain" description="OLD protein-like TOPRIM" evidence="3">
    <location>
        <begin position="470"/>
        <end position="534"/>
    </location>
</feature>
<dbReference type="PANTHER" id="PTHR43581:SF2">
    <property type="entry name" value="EXCINUCLEASE ATPASE SUBUNIT"/>
    <property type="match status" value="1"/>
</dbReference>
<dbReference type="STRING" id="1841859.GCA_900157385_05476"/>
<dbReference type="InterPro" id="IPR041685">
    <property type="entry name" value="AAA_GajA/Old/RecF-like"/>
</dbReference>
<feature type="domain" description="Endonuclease GajA/Old nuclease/RecF-like AAA" evidence="2">
    <location>
        <begin position="1"/>
        <end position="415"/>
    </location>
</feature>
<protein>
    <submittedName>
        <fullName evidence="4">Uncharacterized protein</fullName>
    </submittedName>
</protein>
<dbReference type="Gene3D" id="3.40.50.300">
    <property type="entry name" value="P-loop containing nucleotide triphosphate hydrolases"/>
    <property type="match status" value="1"/>
</dbReference>
<dbReference type="SUPFAM" id="SSF52540">
    <property type="entry name" value="P-loop containing nucleoside triphosphate hydrolases"/>
    <property type="match status" value="1"/>
</dbReference>
<dbReference type="Proteomes" id="UP000241595">
    <property type="component" value="Unassembled WGS sequence"/>
</dbReference>
<keyword evidence="5" id="KW-1185">Reference proteome</keyword>
<dbReference type="InterPro" id="IPR027417">
    <property type="entry name" value="P-loop_NTPase"/>
</dbReference>
<feature type="coiled-coil region" evidence="1">
    <location>
        <begin position="240"/>
        <end position="267"/>
    </location>
</feature>
<dbReference type="Pfam" id="PF20469">
    <property type="entry name" value="OLD-like_TOPRIM"/>
    <property type="match status" value="1"/>
</dbReference>
<dbReference type="EMBL" id="FTRV01000017">
    <property type="protein sequence ID" value="SPM31949.1"/>
    <property type="molecule type" value="Genomic_DNA"/>
</dbReference>
<evidence type="ECO:0000313" key="4">
    <source>
        <dbReference type="EMBL" id="SPM31949.1"/>
    </source>
</evidence>
<evidence type="ECO:0000313" key="5">
    <source>
        <dbReference type="Proteomes" id="UP000241595"/>
    </source>
</evidence>
<dbReference type="RefSeq" id="WP_077103931.1">
    <property type="nucleotide sequence ID" value="NZ_LT717701.1"/>
</dbReference>
<sequence length="733" mass="81673">MHIKCFRVQNFRRLKNVLVHLESDRTIFVGANNSGKTSATHLFQVFLGQQSRVPFQIYDFTADCWEQFDAFDPSAGDPDAALPQIVFDLWFDVDDDNLHRVVDLLPSLDWAGEPVGVRMAYAAREGGQLVANYREARAKAEAEKGDSDTSYRPWPQTLLDYLTKRLAQEYEIKYFLLDANRCTADLQPHDDYEPFFLGTQSSGAAKVVDSIIRVDFLDAQRHLSDAESRGRSENLSKRLSRFYQRNLDKLENDLDALGAIADSEERLNAHYAEVFSPTLSRLGEVGYPGVANPGLIVKAEFNAYGILSTSANIHYALPADAGEGTLERTLPDQYNGLGFKNLIYMVIEVLDFHQAWVDAATDRPPIHLVVIEEPEVHLHAQLQQVFIRKILEILPNPEPDFQTQLVATTHSPHIIYESNFTPIRYFCRSSTPEGLHLTDVKNLSVFYEDEPDATREFLQQYIKLTHCDLFFADAAVLVEGNVERLLLPVIIERFVPDLRSCHLTILELGGAFAHRFENLVAFLGLPTLVITDLDSVCPAPAGTEDDAEGEAEGDENASKLAACTVTTAGAVTSNETLKQWLPKLSDIAELLAGGEDLKAPAEADGSPGRVRVAYQTGEPVTWRGETAVRAGRTLEEAFALQNLDWTQSVEGRPLGLKIAKAADMSIEDLHDRLFARIKTFDKTRFALGVIAAVDRTWTAPRYIVEGLEWLRDKLELVDPGLAARTAAQPAGDQ</sequence>
<evidence type="ECO:0000256" key="1">
    <source>
        <dbReference type="SAM" id="Coils"/>
    </source>
</evidence>
<dbReference type="CDD" id="cd01026">
    <property type="entry name" value="TOPRIM_OLD"/>
    <property type="match status" value="1"/>
</dbReference>
<dbReference type="InterPro" id="IPR034139">
    <property type="entry name" value="TOPRIM_OLD"/>
</dbReference>